<dbReference type="CDD" id="cd00041">
    <property type="entry name" value="CUB"/>
    <property type="match status" value="1"/>
</dbReference>
<evidence type="ECO:0000256" key="2">
    <source>
        <dbReference type="ARBA" id="ARBA00022441"/>
    </source>
</evidence>
<dbReference type="InterPro" id="IPR024731">
    <property type="entry name" value="NELL2-like_EGF"/>
</dbReference>
<feature type="domain" description="CUB" evidence="17">
    <location>
        <begin position="21"/>
        <end position="136"/>
    </location>
</feature>
<evidence type="ECO:0000256" key="13">
    <source>
        <dbReference type="PROSITE-ProRule" id="PRU00460"/>
    </source>
</evidence>
<evidence type="ECO:0000259" key="19">
    <source>
        <dbReference type="PROSITE" id="PS50027"/>
    </source>
</evidence>
<evidence type="ECO:0000256" key="11">
    <source>
        <dbReference type="ARBA" id="ARBA00023292"/>
    </source>
</evidence>
<keyword evidence="3 12" id="KW-0245">EGF-like domain</keyword>
<dbReference type="InterPro" id="IPR001881">
    <property type="entry name" value="EGF-like_Ca-bd_dom"/>
</dbReference>
<feature type="signal peptide" evidence="16">
    <location>
        <begin position="1"/>
        <end position="19"/>
    </location>
</feature>
<keyword evidence="7 15" id="KW-1133">Transmembrane helix</keyword>
<sequence length="2541" mass="286394">MWVSVNVWLLLVFFPSSRASCQHQRTVLTNLTGILTEEVPDDQHSTYPHYARCEWLIDAQHPNKTIILNFEYIDTECSYDFLFIYDGDSYNSPMLASLSGSNNPETILARSGKMLMYLFSDRNYERKGFKVHYEIKDCPFNCSNQGNCVDFRCYCYPGRTGEFCEREQCPLDCSHGQCVPDDENDNMTSSCKCDPGYIGYMCNISINDAEGSEYWYDVLPQGMGLKSRSAHAGAFLQDIQCLYVFGGFSLNEVLGDLKKYCFDTNRWDDVEKNNSWPEGRYEHAVVVFENGFYMFGGILESGSYSNQLWYFNASLETWEMHANDSTVQPLELSGHTLTRVEDDLYVFGGKTVDGQFWAKMYKIDGYIPSQWEEVLPLAGKSSARRLVGHSAVYHNESKSLLIYGGYSHSPDQPRYGSHTNDLHIFHIKNLIWSKINFDIDKISQNVPSQRSFHSVQIMGNYMVVYGGNAHIHHEVETCYDYKIYLYHLGCHVWVDASTLMGKYMEVIESTTNRGRVSHVSAVANGNLLLVAGGYAGYVKGDLRLFKFPQIIAPPSYEAGLDLDYCMNITWRDKCQTNPACFFCNDPKSCMHRTLEHKCKEMTSYMAMPRALCPGICPRLTTCISCLSQGQGASLTEKSLERRTYIQPCNWCVKEAKCQQRSKPQGNCISPTNTVSGTVGWWNGLSASLSQIDQCRVEDLPAGLIATKYRSGFGENNMPDEVEIIRQTTESETFRHIYVRQGYKSQIRWSGFIHPLNASVTGLISSPLMQYALQLMVEKISVKIWLSRNETKLAEKVFDLDIKDKNGRIEDEQMTRADRSLLFPNISRGLKYYIELSGLHDYPNYSESMHLGVKMYNLTLKWDGKANNGNQMPKYHPFSYEFLEPYSQGDCKKFTNCLSCMTDTKCGWCDPMDSCMQRNNSDNTCVGEGSVLMITEPSVCPVCSDHVECDSCSEDRLCEWVRDSVCCVRRGQAEESKVVRHPDQCPATCHERQNCSSCLDISECAWCENLRTCLPFYDYVSRHRHGQCTEWIDSETKSASNPFMCRNCSEHKKCDKCMLTFNCGWCGNVANPTIGVCIEGDFAGPYGNVTCSAIVNTNHGNIVKMSDHSDWSYSRCPDVNECTLGLSHCHANATCTDTPDEYICTCNRGFYGDGKSCTKTCYHKCAMGECLEDQGEYYCDCNIGWTGEDCAVDCKCNGHSGCEFGVGKCDFCLNGTTGPYCNECLEGYYGDPKTVDGACYCTGHTQDYHCNKCMDNYYGNPGNGGKCYLQCDHGMIVNNLTAGSMGSHSGPGVSGWRAYCLWILMTEPRAHPQSITFTLEQLAVECELDHVYVYDGIPEFIDSAGLGVLLGAFCGFHSLDINVTANSGILTEESSCEKVITEGSATYQITAFPPPPSTLPQGPNTLSYDPVSHTYDPWGQRGPVPRYGHVLIHCDNDIMYVFGGRSLKYGLLNDIWQYSFVTHNWTEVKPISNIQPNSRYFHTGVCIPGRKTFYIFGGLVGQHDTSKEMWKFAIDARKWSGPMEPVWVSEVAGHSMTLTSEDKLVIIGGFSTKDYFSDSVYVFDFNSYPTNWERHNTDNITQAKPTGIYGHSAVYEPQSQTIYIYGGYVYREERWRVSRSLFTYDVATNSWNLLQPEVQDLPEMEQFLKETRYFHIGAGLAGHMVILGGFSHQHEPSDVALVYNYRCNYWHRLHLDDKTGRELLSLVGAKAVVYEDAVYVFGGEDVTWPSIWLLAVTLTGTTHADVGTLETALSVLPHIHSLNKHSRRRDTCRGQMKCEIVPNTSNSSALTPVTPTCPVKLCIASTCQRCKDQGCLWSLNIPRETMSTFLPSKEWTCVLSKRMYLGYHGNRTEVLGQKDECPKPCYEYESCGECLSSIGGEGGASECFWSEGLNECMPPAYLSLHCLGGVCGTILQGPRDKCPLPCSTYTKCADCRQAQGCGWCADGSENGRGVCLQGTLSGPFNQQMCKKKNNAYPEKKTDTDVFERDPQWAYATCPPENECLNGHDNCDTDTEDCSDRLGSQCQECKPLYVGDPRDGGRCTSCHDFCHGHFDVCLYYLDTARFGQEIDRLLKKYGSAKSQAFYEEFKRYQHAGPTTRNSTKCLSCRDNTKGERCEKCEPGYFRRPNMKPDEPCIKCMCNGHGDSCDADSGLNCVCKNNTETRCSIEQGNSDPKCHEKQCADCKEYFLGKPKSGHQCYRTMTVSRDYCLDPNTQAECNRIPTALDHGGTVFFVVQPKYVNVDIRVTIDITFGGIDVFFSPREDTFVVHTDRYTGKHVVDLDPGYKTYTRRKRSEIVVTEQSYVREVEAKTLNTFITVHSPETILVIRNLRGRLVITLPNEKLNLKTSRFYMVFLSTGSSVRNETLGNIYFRQDQPHIDLFVFFSVFFSCFFLFLAMCVLVWKFKQGCDARRNRQQRAQEMLHMASRPFAKVLIHIDHPVTPFNISPSLRPRPPRKPTERTPFLASEPNIPLSQTVNTSRDKFNIVPIATEPTEDGISAVGTIVFQLPGGNSAPSHLCLGSALITQVSHMGKNRRLPVSSNC</sequence>
<feature type="domain" description="EGF-like" evidence="18">
    <location>
        <begin position="1117"/>
        <end position="1157"/>
    </location>
</feature>
<feature type="domain" description="Laminin EGF-like" evidence="19">
    <location>
        <begin position="1193"/>
        <end position="1240"/>
    </location>
</feature>
<feature type="region of interest" description="Disordered" evidence="14">
    <location>
        <begin position="2444"/>
        <end position="2465"/>
    </location>
</feature>
<dbReference type="InterPro" id="IPR035914">
    <property type="entry name" value="Sperma_CUB_dom_sf"/>
</dbReference>
<feature type="disulfide bond" evidence="12">
    <location>
        <begin position="138"/>
        <end position="148"/>
    </location>
</feature>
<dbReference type="Gene3D" id="2.60.120.290">
    <property type="entry name" value="Spermadhesin, CUB domain"/>
    <property type="match status" value="2"/>
</dbReference>
<dbReference type="InterPro" id="IPR015915">
    <property type="entry name" value="Kelch-typ_b-propeller"/>
</dbReference>
<name>A0ABY7GDE3_MYAAR</name>
<dbReference type="Pfam" id="PF24981">
    <property type="entry name" value="Beta-prop_ATRN-LZTR1"/>
    <property type="match status" value="2"/>
</dbReference>
<dbReference type="InterPro" id="IPR009030">
    <property type="entry name" value="Growth_fac_rcpt_cys_sf"/>
</dbReference>
<dbReference type="PANTHER" id="PTHR46376:SF2">
    <property type="entry name" value="DISTRACTED, ISOFORM B"/>
    <property type="match status" value="1"/>
</dbReference>
<dbReference type="InterPro" id="IPR011043">
    <property type="entry name" value="Gal_Oxase/kelch_b-propeller"/>
</dbReference>
<evidence type="ECO:0000256" key="8">
    <source>
        <dbReference type="ARBA" id="ARBA00023136"/>
    </source>
</evidence>
<evidence type="ECO:0000256" key="7">
    <source>
        <dbReference type="ARBA" id="ARBA00022989"/>
    </source>
</evidence>
<dbReference type="InterPro" id="IPR000859">
    <property type="entry name" value="CUB_dom"/>
</dbReference>
<dbReference type="SUPFAM" id="SSF57196">
    <property type="entry name" value="EGF/Laminin"/>
    <property type="match status" value="1"/>
</dbReference>
<dbReference type="Gene3D" id="2.10.25.10">
    <property type="entry name" value="Laminin"/>
    <property type="match status" value="4"/>
</dbReference>
<dbReference type="Pfam" id="PF12947">
    <property type="entry name" value="EGF_3"/>
    <property type="match status" value="1"/>
</dbReference>
<dbReference type="InterPro" id="IPR002165">
    <property type="entry name" value="Plexin_repeat"/>
</dbReference>
<feature type="domain" description="CUB" evidence="17">
    <location>
        <begin position="1270"/>
        <end position="1354"/>
    </location>
</feature>
<keyword evidence="6" id="KW-0677">Repeat</keyword>
<keyword evidence="2" id="KW-0880">Kelch repeat</keyword>
<dbReference type="InterPro" id="IPR016201">
    <property type="entry name" value="PSI"/>
</dbReference>
<evidence type="ECO:0000259" key="18">
    <source>
        <dbReference type="PROSITE" id="PS50026"/>
    </source>
</evidence>
<dbReference type="SMART" id="SM00179">
    <property type="entry name" value="EGF_CA"/>
    <property type="match status" value="2"/>
</dbReference>
<dbReference type="PROSITE" id="PS01187">
    <property type="entry name" value="EGF_CA"/>
    <property type="match status" value="1"/>
</dbReference>
<keyword evidence="9 12" id="KW-1015">Disulfide bond</keyword>
<dbReference type="Gene3D" id="2.120.10.80">
    <property type="entry name" value="Kelch-type beta propeller"/>
    <property type="match status" value="4"/>
</dbReference>
<dbReference type="InterPro" id="IPR000742">
    <property type="entry name" value="EGF"/>
</dbReference>
<dbReference type="InterPro" id="IPR000152">
    <property type="entry name" value="EGF-type_Asp/Asn_hydroxyl_site"/>
</dbReference>
<evidence type="ECO:0000256" key="6">
    <source>
        <dbReference type="ARBA" id="ARBA00022737"/>
    </source>
</evidence>
<keyword evidence="11 13" id="KW-0424">Laminin EGF-like domain</keyword>
<evidence type="ECO:0000256" key="12">
    <source>
        <dbReference type="PROSITE-ProRule" id="PRU00076"/>
    </source>
</evidence>
<evidence type="ECO:0000313" key="20">
    <source>
        <dbReference type="EMBL" id="WAR31377.1"/>
    </source>
</evidence>
<dbReference type="InterPro" id="IPR002049">
    <property type="entry name" value="LE_dom"/>
</dbReference>
<dbReference type="PROSITE" id="PS00022">
    <property type="entry name" value="EGF_1"/>
    <property type="match status" value="1"/>
</dbReference>
<protein>
    <submittedName>
        <fullName evidence="20">MEGF8-like protein</fullName>
    </submittedName>
</protein>
<dbReference type="InterPro" id="IPR051568">
    <property type="entry name" value="LZTR1/Attractin"/>
</dbReference>
<gene>
    <name evidence="20" type="ORF">MAR_033919</name>
</gene>
<accession>A0ABY7GDE3</accession>
<feature type="disulfide bond" evidence="12">
    <location>
        <begin position="155"/>
        <end position="164"/>
    </location>
</feature>
<feature type="domain" description="EGF-like" evidence="18">
    <location>
        <begin position="134"/>
        <end position="165"/>
    </location>
</feature>
<reference evidence="20" key="1">
    <citation type="submission" date="2022-11" db="EMBL/GenBank/DDBJ databases">
        <title>Centuries of genome instability and evolution in soft-shell clam transmissible cancer (bioRxiv).</title>
        <authorList>
            <person name="Hart S.F.M."/>
            <person name="Yonemitsu M.A."/>
            <person name="Giersch R.M."/>
            <person name="Beal B.F."/>
            <person name="Arriagada G."/>
            <person name="Davis B.W."/>
            <person name="Ostrander E.A."/>
            <person name="Goff S.P."/>
            <person name="Metzger M.J."/>
        </authorList>
    </citation>
    <scope>NUCLEOTIDE SEQUENCE</scope>
    <source>
        <strain evidence="20">MELC-2E11</strain>
        <tissue evidence="20">Siphon/mantle</tissue>
    </source>
</reference>
<evidence type="ECO:0000256" key="14">
    <source>
        <dbReference type="SAM" id="MobiDB-lite"/>
    </source>
</evidence>
<dbReference type="EMBL" id="CP111028">
    <property type="protein sequence ID" value="WAR31377.1"/>
    <property type="molecule type" value="Genomic_DNA"/>
</dbReference>
<dbReference type="Pfam" id="PF00431">
    <property type="entry name" value="CUB"/>
    <property type="match status" value="1"/>
</dbReference>
<evidence type="ECO:0000256" key="9">
    <source>
        <dbReference type="ARBA" id="ARBA00023157"/>
    </source>
</evidence>
<dbReference type="PANTHER" id="PTHR46376">
    <property type="entry name" value="LEUCINE-ZIPPER-LIKE TRANSCRIPTIONAL REGULATOR 1"/>
    <property type="match status" value="1"/>
</dbReference>
<evidence type="ECO:0000256" key="16">
    <source>
        <dbReference type="SAM" id="SignalP"/>
    </source>
</evidence>
<keyword evidence="10" id="KW-0325">Glycoprotein</keyword>
<dbReference type="SMART" id="SM00180">
    <property type="entry name" value="EGF_Lam"/>
    <property type="match status" value="2"/>
</dbReference>
<dbReference type="SMART" id="SM00181">
    <property type="entry name" value="EGF"/>
    <property type="match status" value="6"/>
</dbReference>
<dbReference type="SUPFAM" id="SSF49854">
    <property type="entry name" value="Spermadhesin, CUB domain"/>
    <property type="match status" value="2"/>
</dbReference>
<evidence type="ECO:0000256" key="15">
    <source>
        <dbReference type="SAM" id="Phobius"/>
    </source>
</evidence>
<feature type="disulfide bond" evidence="13">
    <location>
        <begin position="1211"/>
        <end position="1220"/>
    </location>
</feature>
<dbReference type="CDD" id="cd00054">
    <property type="entry name" value="EGF_CA"/>
    <property type="match status" value="1"/>
</dbReference>
<dbReference type="PROSITE" id="PS00010">
    <property type="entry name" value="ASX_HYDROXYL"/>
    <property type="match status" value="1"/>
</dbReference>
<dbReference type="CDD" id="cd00055">
    <property type="entry name" value="EGF_Lam"/>
    <property type="match status" value="2"/>
</dbReference>
<evidence type="ECO:0000256" key="1">
    <source>
        <dbReference type="ARBA" id="ARBA00004479"/>
    </source>
</evidence>
<keyword evidence="21" id="KW-1185">Reference proteome</keyword>
<organism evidence="20 21">
    <name type="scientific">Mya arenaria</name>
    <name type="common">Soft-shell clam</name>
    <dbReference type="NCBI Taxonomy" id="6604"/>
    <lineage>
        <taxon>Eukaryota</taxon>
        <taxon>Metazoa</taxon>
        <taxon>Spiralia</taxon>
        <taxon>Lophotrochozoa</taxon>
        <taxon>Mollusca</taxon>
        <taxon>Bivalvia</taxon>
        <taxon>Autobranchia</taxon>
        <taxon>Heteroconchia</taxon>
        <taxon>Euheterodonta</taxon>
        <taxon>Imparidentia</taxon>
        <taxon>Neoheterodontei</taxon>
        <taxon>Myida</taxon>
        <taxon>Myoidea</taxon>
        <taxon>Myidae</taxon>
        <taxon>Mya</taxon>
    </lineage>
</organism>
<evidence type="ECO:0000256" key="10">
    <source>
        <dbReference type="ARBA" id="ARBA00023180"/>
    </source>
</evidence>
<dbReference type="Proteomes" id="UP001164746">
    <property type="component" value="Chromosome 17"/>
</dbReference>
<dbReference type="PROSITE" id="PS01180">
    <property type="entry name" value="CUB"/>
    <property type="match status" value="2"/>
</dbReference>
<dbReference type="PROSITE" id="PS50026">
    <property type="entry name" value="EGF_3"/>
    <property type="match status" value="2"/>
</dbReference>
<dbReference type="PROSITE" id="PS01186">
    <property type="entry name" value="EGF_2"/>
    <property type="match status" value="1"/>
</dbReference>
<dbReference type="InterPro" id="IPR018097">
    <property type="entry name" value="EGF_Ca-bd_CS"/>
</dbReference>
<keyword evidence="8 15" id="KW-0472">Membrane</keyword>
<dbReference type="SUPFAM" id="SSF50965">
    <property type="entry name" value="Galactose oxidase, central domain"/>
    <property type="match status" value="2"/>
</dbReference>
<evidence type="ECO:0000256" key="4">
    <source>
        <dbReference type="ARBA" id="ARBA00022692"/>
    </source>
</evidence>
<dbReference type="PROSITE" id="PS01248">
    <property type="entry name" value="EGF_LAM_1"/>
    <property type="match status" value="2"/>
</dbReference>
<evidence type="ECO:0000256" key="5">
    <source>
        <dbReference type="ARBA" id="ARBA00022729"/>
    </source>
</evidence>
<evidence type="ECO:0000259" key="17">
    <source>
        <dbReference type="PROSITE" id="PS01180"/>
    </source>
</evidence>
<feature type="chain" id="PRO_5045779741" evidence="16">
    <location>
        <begin position="20"/>
        <end position="2541"/>
    </location>
</feature>
<evidence type="ECO:0000313" key="21">
    <source>
        <dbReference type="Proteomes" id="UP001164746"/>
    </source>
</evidence>
<dbReference type="InterPro" id="IPR056863">
    <property type="entry name" value="LMN_ATRN_NET-like_EGF"/>
</dbReference>
<dbReference type="SMART" id="SM00423">
    <property type="entry name" value="PSI"/>
    <property type="match status" value="6"/>
</dbReference>
<dbReference type="PROSITE" id="PS50027">
    <property type="entry name" value="EGF_LAM_2"/>
    <property type="match status" value="1"/>
</dbReference>
<comment type="caution">
    <text evidence="12">Lacks conserved residue(s) required for the propagation of feature annotation.</text>
</comment>
<dbReference type="SMART" id="SM00042">
    <property type="entry name" value="CUB"/>
    <property type="match status" value="1"/>
</dbReference>
<keyword evidence="5 16" id="KW-0732">Signal</keyword>
<comment type="subcellular location">
    <subcellularLocation>
        <location evidence="1">Membrane</location>
        <topology evidence="1">Single-pass type I membrane protein</topology>
    </subcellularLocation>
</comment>
<proteinExistence type="predicted"/>
<dbReference type="SUPFAM" id="SSF57184">
    <property type="entry name" value="Growth factor receptor domain"/>
    <property type="match status" value="1"/>
</dbReference>
<dbReference type="InterPro" id="IPR056737">
    <property type="entry name" value="Beta-prop_ATRN-MKLN-like"/>
</dbReference>
<feature type="transmembrane region" description="Helical" evidence="15">
    <location>
        <begin position="2379"/>
        <end position="2401"/>
    </location>
</feature>
<evidence type="ECO:0000256" key="3">
    <source>
        <dbReference type="ARBA" id="ARBA00022536"/>
    </source>
</evidence>
<dbReference type="Pfam" id="PF01437">
    <property type="entry name" value="PSI"/>
    <property type="match status" value="1"/>
</dbReference>
<keyword evidence="4 15" id="KW-0812">Transmembrane</keyword>
<dbReference type="Pfam" id="PF24973">
    <property type="entry name" value="EGF_LMN_ATRN"/>
    <property type="match status" value="2"/>
</dbReference>
<dbReference type="SUPFAM" id="SSF117281">
    <property type="entry name" value="Kelch motif"/>
    <property type="match status" value="1"/>
</dbReference>